<dbReference type="EMBL" id="RQFD01000015">
    <property type="protein sequence ID" value="TGK48408.1"/>
    <property type="molecule type" value="Genomic_DNA"/>
</dbReference>
<comment type="caution">
    <text evidence="1">The sequence shown here is derived from an EMBL/GenBank/DDBJ whole genome shotgun (WGS) entry which is preliminary data.</text>
</comment>
<dbReference type="InterPro" id="IPR009100">
    <property type="entry name" value="AcylCoA_DH/oxidase_NM_dom_sf"/>
</dbReference>
<dbReference type="Proteomes" id="UP000297617">
    <property type="component" value="Unassembled WGS sequence"/>
</dbReference>
<dbReference type="SUPFAM" id="SSF56645">
    <property type="entry name" value="Acyl-CoA dehydrogenase NM domain-like"/>
    <property type="match status" value="1"/>
</dbReference>
<keyword evidence="2" id="KW-1185">Reference proteome</keyword>
<protein>
    <submittedName>
        <fullName evidence="1">Acyl-CoA dehydrogenase</fullName>
    </submittedName>
</protein>
<sequence length="350" mass="40234">MKETNDPSPYHLFSKWGESDSIYPKGFLGNPEVPHPTNTKFYRSWKPFLYSSGFYDFILGKESYYEFQRKLSSLAEEKFGVSLALSCMVEVNVAGGILKASKFHEPGSHFLWNAFLEQDPILILAAGVSEPGFDGKLKKLQSSVKDDKLTGIKSFITNGGEADFIFWVTKIEENYPVYFVSNPKAFDHPNIREKKIFHTDFTPQVSHLRIELNEFPVAPENLLVHNYGELGMELRLKELCSLVSLLIGKTKSLSVLHEGIYLERKLLVDWQKQFLENFKGNPTKELLLEGVPFPISPLIQEVTNHFGLKSPEDLKSIDPDWQLFLWEDHLTKYLLQKKKRNTPNELNRKS</sequence>
<evidence type="ECO:0000313" key="2">
    <source>
        <dbReference type="Proteomes" id="UP000297617"/>
    </source>
</evidence>
<evidence type="ECO:0000313" key="1">
    <source>
        <dbReference type="EMBL" id="TGK48408.1"/>
    </source>
</evidence>
<dbReference type="RefSeq" id="WP_135742115.1">
    <property type="nucleotide sequence ID" value="NZ_RQFD01000015.1"/>
</dbReference>
<accession>A0ABY2L3C8</accession>
<organism evidence="1 2">
    <name type="scientific">Leptospira bouyouniensis</name>
    <dbReference type="NCBI Taxonomy" id="2484911"/>
    <lineage>
        <taxon>Bacteria</taxon>
        <taxon>Pseudomonadati</taxon>
        <taxon>Spirochaetota</taxon>
        <taxon>Spirochaetia</taxon>
        <taxon>Leptospirales</taxon>
        <taxon>Leptospiraceae</taxon>
        <taxon>Leptospira</taxon>
    </lineage>
</organism>
<reference evidence="2" key="1">
    <citation type="journal article" date="2019" name="PLoS Negl. Trop. Dis.">
        <title>Revisiting the worldwide diversity of Leptospira species in the environment.</title>
        <authorList>
            <person name="Vincent A.T."/>
            <person name="Schiettekatte O."/>
            <person name="Bourhy P."/>
            <person name="Veyrier F.J."/>
            <person name="Picardeau M."/>
        </authorList>
    </citation>
    <scope>NUCLEOTIDE SEQUENCE [LARGE SCALE GENOMIC DNA]</scope>
    <source>
        <strain evidence="2">201800295</strain>
    </source>
</reference>
<gene>
    <name evidence="1" type="ORF">EHQ10_11825</name>
</gene>
<name>A0ABY2L3C8_9LEPT</name>
<proteinExistence type="predicted"/>